<keyword evidence="2" id="KW-1185">Reference proteome</keyword>
<protein>
    <submittedName>
        <fullName evidence="1">Uncharacterized protein</fullName>
    </submittedName>
</protein>
<comment type="caution">
    <text evidence="1">The sequence shown here is derived from an EMBL/GenBank/DDBJ whole genome shotgun (WGS) entry which is preliminary data.</text>
</comment>
<accession>A0ABN2XD66</accession>
<evidence type="ECO:0000313" key="1">
    <source>
        <dbReference type="EMBL" id="GAA2108033.1"/>
    </source>
</evidence>
<dbReference type="EMBL" id="BAAAPF010000003">
    <property type="protein sequence ID" value="GAA2108033.1"/>
    <property type="molecule type" value="Genomic_DNA"/>
</dbReference>
<name>A0ABN2XD66_9ACTN</name>
<proteinExistence type="predicted"/>
<dbReference type="RefSeq" id="WP_344287121.1">
    <property type="nucleotide sequence ID" value="NZ_BAAAPF010000003.1"/>
</dbReference>
<sequence length="143" mass="15384">MPDSPPAPVTAEDIAEIIRAFPFDDYGMDDVDIALHDDPETQEWVPALAAAVMALLADRWTPPPPGDRREQLPDRILALVDVPAYTSTACELADLLAAAAAAHPEHAGELHEWAARLRARCRANNKYTGALCASPNHPEAAGE</sequence>
<evidence type="ECO:0000313" key="2">
    <source>
        <dbReference type="Proteomes" id="UP001500443"/>
    </source>
</evidence>
<reference evidence="1 2" key="1">
    <citation type="journal article" date="2019" name="Int. J. Syst. Evol. Microbiol.">
        <title>The Global Catalogue of Microorganisms (GCM) 10K type strain sequencing project: providing services to taxonomists for standard genome sequencing and annotation.</title>
        <authorList>
            <consortium name="The Broad Institute Genomics Platform"/>
            <consortium name="The Broad Institute Genome Sequencing Center for Infectious Disease"/>
            <person name="Wu L."/>
            <person name="Ma J."/>
        </authorList>
    </citation>
    <scope>NUCLEOTIDE SEQUENCE [LARGE SCALE GENOMIC DNA]</scope>
    <source>
        <strain evidence="1 2">JCM 15481</strain>
    </source>
</reference>
<organism evidence="1 2">
    <name type="scientific">Streptomyces synnematoformans</name>
    <dbReference type="NCBI Taxonomy" id="415721"/>
    <lineage>
        <taxon>Bacteria</taxon>
        <taxon>Bacillati</taxon>
        <taxon>Actinomycetota</taxon>
        <taxon>Actinomycetes</taxon>
        <taxon>Kitasatosporales</taxon>
        <taxon>Streptomycetaceae</taxon>
        <taxon>Streptomyces</taxon>
    </lineage>
</organism>
<gene>
    <name evidence="1" type="ORF">GCM10009802_03580</name>
</gene>
<dbReference type="Proteomes" id="UP001500443">
    <property type="component" value="Unassembled WGS sequence"/>
</dbReference>